<dbReference type="InterPro" id="IPR011991">
    <property type="entry name" value="ArsR-like_HTH"/>
</dbReference>
<name>A0A0K9YJW9_9BACL</name>
<dbReference type="InterPro" id="IPR036388">
    <property type="entry name" value="WH-like_DNA-bd_sf"/>
</dbReference>
<reference evidence="6" key="2">
    <citation type="submission" date="2015-07" db="EMBL/GenBank/DDBJ databases">
        <title>MeaNS - Measles Nucleotide Surveillance Program.</title>
        <authorList>
            <person name="Tran T."/>
            <person name="Druce J."/>
        </authorList>
    </citation>
    <scope>NUCLEOTIDE SEQUENCE</scope>
    <source>
        <strain evidence="6">DSM 9887</strain>
    </source>
</reference>
<dbReference type="STRING" id="54915.ADS79_31040"/>
<dbReference type="EMBL" id="BJON01000021">
    <property type="protein sequence ID" value="GED71472.1"/>
    <property type="molecule type" value="Genomic_DNA"/>
</dbReference>
<dbReference type="Gene3D" id="1.10.10.10">
    <property type="entry name" value="Winged helix-like DNA-binding domain superfamily/Winged helix DNA-binding domain"/>
    <property type="match status" value="1"/>
</dbReference>
<keyword evidence="3" id="KW-0804">Transcription</keyword>
<keyword evidence="2" id="KW-0238">DNA-binding</keyword>
<dbReference type="SUPFAM" id="SSF46785">
    <property type="entry name" value="Winged helix' DNA-binding domain"/>
    <property type="match status" value="1"/>
</dbReference>
<dbReference type="PANTHER" id="PTHR33154">
    <property type="entry name" value="TRANSCRIPTIONAL REGULATOR, ARSR FAMILY"/>
    <property type="match status" value="1"/>
</dbReference>
<feature type="domain" description="HTH arsR-type" evidence="4">
    <location>
        <begin position="258"/>
        <end position="352"/>
    </location>
</feature>
<dbReference type="InterPro" id="IPR051081">
    <property type="entry name" value="HTH_MetalResp_TranReg"/>
</dbReference>
<dbReference type="Pfam" id="PF12840">
    <property type="entry name" value="HTH_20"/>
    <property type="match status" value="1"/>
</dbReference>
<evidence type="ECO:0000256" key="1">
    <source>
        <dbReference type="ARBA" id="ARBA00023015"/>
    </source>
</evidence>
<dbReference type="PRINTS" id="PR00778">
    <property type="entry name" value="HTHARSR"/>
</dbReference>
<dbReference type="RefSeq" id="WP_049742342.1">
    <property type="nucleotide sequence ID" value="NZ_BJON01000021.1"/>
</dbReference>
<dbReference type="PATRIC" id="fig|54915.3.peg.5904"/>
<dbReference type="GO" id="GO:0003700">
    <property type="term" value="F:DNA-binding transcription factor activity"/>
    <property type="evidence" value="ECO:0007669"/>
    <property type="project" value="InterPro"/>
</dbReference>
<gene>
    <name evidence="5" type="primary">arsR</name>
    <name evidence="6" type="ORF">ADS79_31040</name>
    <name evidence="5" type="ORF">BRE01_51740</name>
</gene>
<evidence type="ECO:0000313" key="5">
    <source>
        <dbReference type="EMBL" id="GED71472.1"/>
    </source>
</evidence>
<dbReference type="SMART" id="SM00418">
    <property type="entry name" value="HTH_ARSR"/>
    <property type="match status" value="1"/>
</dbReference>
<keyword evidence="8" id="KW-1185">Reference proteome</keyword>
<dbReference type="PROSITE" id="PS50987">
    <property type="entry name" value="HTH_ARSR_2"/>
    <property type="match status" value="1"/>
</dbReference>
<dbReference type="InterPro" id="IPR001845">
    <property type="entry name" value="HTH_ArsR_DNA-bd_dom"/>
</dbReference>
<reference evidence="7" key="1">
    <citation type="submission" date="2015-07" db="EMBL/GenBank/DDBJ databases">
        <title>Genome sequencing project for genomic taxonomy and phylogenomics of Bacillus-like bacteria.</title>
        <authorList>
            <person name="Liu B."/>
            <person name="Wang J."/>
            <person name="Zhu Y."/>
            <person name="Liu G."/>
            <person name="Chen Q."/>
            <person name="Chen Z."/>
            <person name="Lan J."/>
            <person name="Che J."/>
            <person name="Ge C."/>
            <person name="Shi H."/>
            <person name="Pan Z."/>
            <person name="Liu X."/>
        </authorList>
    </citation>
    <scope>NUCLEOTIDE SEQUENCE [LARGE SCALE GENOMIC DNA]</scope>
    <source>
        <strain evidence="7">DSM 9887</strain>
    </source>
</reference>
<dbReference type="AlphaFoldDB" id="A0A0K9YJW9"/>
<dbReference type="PANTHER" id="PTHR33154:SF18">
    <property type="entry name" value="ARSENICAL RESISTANCE OPERON REPRESSOR"/>
    <property type="match status" value="1"/>
</dbReference>
<dbReference type="GO" id="GO:0003677">
    <property type="term" value="F:DNA binding"/>
    <property type="evidence" value="ECO:0007669"/>
    <property type="project" value="UniProtKB-KW"/>
</dbReference>
<evidence type="ECO:0000313" key="8">
    <source>
        <dbReference type="Proteomes" id="UP000319578"/>
    </source>
</evidence>
<dbReference type="OrthoDB" id="2646147at2"/>
<dbReference type="InterPro" id="IPR036390">
    <property type="entry name" value="WH_DNA-bd_sf"/>
</dbReference>
<evidence type="ECO:0000259" key="4">
    <source>
        <dbReference type="PROSITE" id="PS50987"/>
    </source>
</evidence>
<evidence type="ECO:0000256" key="2">
    <source>
        <dbReference type="ARBA" id="ARBA00023125"/>
    </source>
</evidence>
<sequence>MNILNIGSERTTYHVELAFSPLFEAALGIAAVTYDDIRPTLEQPAEYWEQLVKELDPAVQRELDYAKQYNTWKTLLQLLHQRSFADLSSFLSYITELSPAELRYQALPYLGDELQIVRHQAASGKKSAILALQNACSSHLFFPAYIAHIAYVEQETLRNHLLLLMKGWYDAHIKPRQTDINRILERDFTYKKAMRDKLSAEAFVEWATHGSYPPEPAITRVLLIPHVIYRPWTIHANDVGTKIFYYPVADDSLHDSTDPYRPPQTLVQTLKVLGDEHRLRLVKMLSEKELSLQELTERLGGAKSTVHHHLSLLRSAYLVESKENKYRLKREALDKMPALLQQFLGDRADEGH</sequence>
<dbReference type="Proteomes" id="UP000319578">
    <property type="component" value="Unassembled WGS sequence"/>
</dbReference>
<reference evidence="5 8" key="3">
    <citation type="submission" date="2019-06" db="EMBL/GenBank/DDBJ databases">
        <title>Whole genome shotgun sequence of Brevibacillus reuszeri NBRC 15719.</title>
        <authorList>
            <person name="Hosoyama A."/>
            <person name="Uohara A."/>
            <person name="Ohji S."/>
            <person name="Ichikawa N."/>
        </authorList>
    </citation>
    <scope>NUCLEOTIDE SEQUENCE [LARGE SCALE GENOMIC DNA]</scope>
    <source>
        <strain evidence="5 8">NBRC 15719</strain>
    </source>
</reference>
<evidence type="ECO:0000256" key="3">
    <source>
        <dbReference type="ARBA" id="ARBA00023163"/>
    </source>
</evidence>
<dbReference type="Proteomes" id="UP000036834">
    <property type="component" value="Unassembled WGS sequence"/>
</dbReference>
<evidence type="ECO:0000313" key="6">
    <source>
        <dbReference type="EMBL" id="KNB68959.1"/>
    </source>
</evidence>
<dbReference type="EMBL" id="LGIQ01000016">
    <property type="protein sequence ID" value="KNB68959.1"/>
    <property type="molecule type" value="Genomic_DNA"/>
</dbReference>
<accession>A0A0K9YJW9</accession>
<organism evidence="6 7">
    <name type="scientific">Brevibacillus reuszeri</name>
    <dbReference type="NCBI Taxonomy" id="54915"/>
    <lineage>
        <taxon>Bacteria</taxon>
        <taxon>Bacillati</taxon>
        <taxon>Bacillota</taxon>
        <taxon>Bacilli</taxon>
        <taxon>Bacillales</taxon>
        <taxon>Paenibacillaceae</taxon>
        <taxon>Brevibacillus</taxon>
    </lineage>
</organism>
<comment type="caution">
    <text evidence="6">The sequence shown here is derived from an EMBL/GenBank/DDBJ whole genome shotgun (WGS) entry which is preliminary data.</text>
</comment>
<keyword evidence="1" id="KW-0805">Transcription regulation</keyword>
<proteinExistence type="predicted"/>
<dbReference type="CDD" id="cd00090">
    <property type="entry name" value="HTH_ARSR"/>
    <property type="match status" value="1"/>
</dbReference>
<evidence type="ECO:0000313" key="7">
    <source>
        <dbReference type="Proteomes" id="UP000036834"/>
    </source>
</evidence>
<protein>
    <submittedName>
        <fullName evidence="6">Transcriptional regulator</fullName>
    </submittedName>
</protein>